<dbReference type="EMBL" id="BBMR01000005">
    <property type="protein sequence ID" value="GAL19913.1"/>
    <property type="molecule type" value="Genomic_DNA"/>
</dbReference>
<evidence type="ECO:0000256" key="3">
    <source>
        <dbReference type="ARBA" id="ARBA00022490"/>
    </source>
</evidence>
<dbReference type="PANTHER" id="PTHR34773:SF1">
    <property type="entry name" value="FLAGELLAR SECRETION CHAPERONE FLIS"/>
    <property type="match status" value="1"/>
</dbReference>
<name>A0A090RZE7_9VIBR</name>
<evidence type="ECO:0000256" key="4">
    <source>
        <dbReference type="ARBA" id="ARBA00022795"/>
    </source>
</evidence>
<dbReference type="Pfam" id="PF02561">
    <property type="entry name" value="FliS"/>
    <property type="match status" value="1"/>
</dbReference>
<dbReference type="InterPro" id="IPR003713">
    <property type="entry name" value="FliS"/>
</dbReference>
<dbReference type="OrthoDB" id="9792010at2"/>
<evidence type="ECO:0000256" key="2">
    <source>
        <dbReference type="ARBA" id="ARBA00008787"/>
    </source>
</evidence>
<evidence type="ECO:0000313" key="8">
    <source>
        <dbReference type="Proteomes" id="UP000029228"/>
    </source>
</evidence>
<evidence type="ECO:0000313" key="7">
    <source>
        <dbReference type="EMBL" id="GAL19913.1"/>
    </source>
</evidence>
<keyword evidence="7" id="KW-0966">Cell projection</keyword>
<reference evidence="7 8" key="1">
    <citation type="submission" date="2014-09" db="EMBL/GenBank/DDBJ databases">
        <title>Vibrio maritimus JCM 19235. (C45) whole genome shotgun sequence.</title>
        <authorList>
            <person name="Sawabe T."/>
            <person name="Meirelles P."/>
            <person name="Nakanishi M."/>
            <person name="Sayaka M."/>
            <person name="Hattori M."/>
            <person name="Ohkuma M."/>
        </authorList>
    </citation>
    <scope>NUCLEOTIDE SEQUENCE [LARGE SCALE GENOMIC DNA]</scope>
    <source>
        <strain evidence="8">JCM19235</strain>
    </source>
</reference>
<evidence type="ECO:0000256" key="6">
    <source>
        <dbReference type="PIRNR" id="PIRNR039090"/>
    </source>
</evidence>
<organism evidence="7 8">
    <name type="scientific">Vibrio maritimus</name>
    <dbReference type="NCBI Taxonomy" id="990268"/>
    <lineage>
        <taxon>Bacteria</taxon>
        <taxon>Pseudomonadati</taxon>
        <taxon>Pseudomonadota</taxon>
        <taxon>Gammaproteobacteria</taxon>
        <taxon>Vibrionales</taxon>
        <taxon>Vibrionaceae</taxon>
        <taxon>Vibrio</taxon>
    </lineage>
</organism>
<dbReference type="SUPFAM" id="SSF101116">
    <property type="entry name" value="Flagellar export chaperone FliS"/>
    <property type="match status" value="1"/>
</dbReference>
<sequence>MLLSNHQQANYSTVQVSANASVSTSFELICMLHERLIQELESVKYAIEQKDMELKAKSSQKCIDILVGLDASLDLSSGEELIQNIHALHEHGIATVFEASKEMQPELIDPLIKVVTDLKEGWEGAMEWLHEAQS</sequence>
<keyword evidence="3 6" id="KW-0963">Cytoplasm</keyword>
<dbReference type="CDD" id="cd16098">
    <property type="entry name" value="FliS"/>
    <property type="match status" value="1"/>
</dbReference>
<dbReference type="STRING" id="990268.JCM19235_4113"/>
<dbReference type="PANTHER" id="PTHR34773">
    <property type="entry name" value="FLAGELLAR SECRETION CHAPERONE FLIS"/>
    <property type="match status" value="1"/>
</dbReference>
<gene>
    <name evidence="7" type="ORF">JCM19235_4113</name>
</gene>
<keyword evidence="5" id="KW-0143">Chaperone</keyword>
<dbReference type="Gene3D" id="1.20.120.340">
    <property type="entry name" value="Flagellar protein FliS"/>
    <property type="match status" value="1"/>
</dbReference>
<keyword evidence="7" id="KW-0282">Flagellum</keyword>
<dbReference type="Proteomes" id="UP000029228">
    <property type="component" value="Unassembled WGS sequence"/>
</dbReference>
<dbReference type="GO" id="GO:0005829">
    <property type="term" value="C:cytosol"/>
    <property type="evidence" value="ECO:0007669"/>
    <property type="project" value="UniProtKB-SubCell"/>
</dbReference>
<dbReference type="InterPro" id="IPR036584">
    <property type="entry name" value="FliS_sf"/>
</dbReference>
<dbReference type="PIRSF" id="PIRSF039090">
    <property type="entry name" value="Flis"/>
    <property type="match status" value="1"/>
</dbReference>
<comment type="similarity">
    <text evidence="2 6">Belongs to the FliS family.</text>
</comment>
<dbReference type="NCBIfam" id="TIGR00208">
    <property type="entry name" value="fliS"/>
    <property type="match status" value="1"/>
</dbReference>
<keyword evidence="7" id="KW-0969">Cilium</keyword>
<dbReference type="AlphaFoldDB" id="A0A090RZE7"/>
<dbReference type="RefSeq" id="WP_042473994.1">
    <property type="nucleotide sequence ID" value="NZ_JBHOHJ010000006.1"/>
</dbReference>
<keyword evidence="4 6" id="KW-1005">Bacterial flagellum biogenesis</keyword>
<comment type="subcellular location">
    <subcellularLocation>
        <location evidence="1 6">Cytoplasm</location>
        <location evidence="1 6">Cytosol</location>
    </subcellularLocation>
</comment>
<proteinExistence type="inferred from homology"/>
<evidence type="ECO:0000256" key="1">
    <source>
        <dbReference type="ARBA" id="ARBA00004514"/>
    </source>
</evidence>
<comment type="caution">
    <text evidence="7">The sequence shown here is derived from an EMBL/GenBank/DDBJ whole genome shotgun (WGS) entry which is preliminary data.</text>
</comment>
<evidence type="ECO:0000256" key="5">
    <source>
        <dbReference type="ARBA" id="ARBA00023186"/>
    </source>
</evidence>
<keyword evidence="8" id="KW-1185">Reference proteome</keyword>
<accession>A0A090RZE7</accession>
<dbReference type="GO" id="GO:0044780">
    <property type="term" value="P:bacterial-type flagellum assembly"/>
    <property type="evidence" value="ECO:0007669"/>
    <property type="project" value="InterPro"/>
</dbReference>
<protein>
    <recommendedName>
        <fullName evidence="6">Flagellar secretion chaperone FliS</fullName>
    </recommendedName>
</protein>